<keyword evidence="4" id="KW-1185">Reference proteome</keyword>
<reference evidence="3 4" key="1">
    <citation type="submission" date="2015-07" db="EMBL/GenBank/DDBJ databases">
        <title>The genome of Eufriesea mexicana.</title>
        <authorList>
            <person name="Pan H."/>
            <person name="Kapheim K."/>
        </authorList>
    </citation>
    <scope>NUCLEOTIDE SEQUENCE [LARGE SCALE GENOMIC DNA]</scope>
    <source>
        <strain evidence="3">0111107269</strain>
        <tissue evidence="3">Whole body</tissue>
    </source>
</reference>
<keyword evidence="2" id="KW-0472">Membrane</keyword>
<keyword evidence="2" id="KW-1133">Transmembrane helix</keyword>
<organism evidence="3 4">
    <name type="scientific">Eufriesea mexicana</name>
    <dbReference type="NCBI Taxonomy" id="516756"/>
    <lineage>
        <taxon>Eukaryota</taxon>
        <taxon>Metazoa</taxon>
        <taxon>Ecdysozoa</taxon>
        <taxon>Arthropoda</taxon>
        <taxon>Hexapoda</taxon>
        <taxon>Insecta</taxon>
        <taxon>Pterygota</taxon>
        <taxon>Neoptera</taxon>
        <taxon>Endopterygota</taxon>
        <taxon>Hymenoptera</taxon>
        <taxon>Apocrita</taxon>
        <taxon>Aculeata</taxon>
        <taxon>Apoidea</taxon>
        <taxon>Anthophila</taxon>
        <taxon>Apidae</taxon>
        <taxon>Eufriesea</taxon>
    </lineage>
</organism>
<dbReference type="EMBL" id="KQ762461">
    <property type="protein sequence ID" value="OAD55856.1"/>
    <property type="molecule type" value="Genomic_DNA"/>
</dbReference>
<dbReference type="Proteomes" id="UP000250275">
    <property type="component" value="Unassembled WGS sequence"/>
</dbReference>
<evidence type="ECO:0000256" key="1">
    <source>
        <dbReference type="SAM" id="MobiDB-lite"/>
    </source>
</evidence>
<protein>
    <submittedName>
        <fullName evidence="3">Uncharacterized protein</fullName>
    </submittedName>
</protein>
<evidence type="ECO:0000313" key="4">
    <source>
        <dbReference type="Proteomes" id="UP000250275"/>
    </source>
</evidence>
<accession>A0A310SIH0</accession>
<feature type="region of interest" description="Disordered" evidence="1">
    <location>
        <begin position="1"/>
        <end position="31"/>
    </location>
</feature>
<feature type="transmembrane region" description="Helical" evidence="2">
    <location>
        <begin position="53"/>
        <end position="73"/>
    </location>
</feature>
<evidence type="ECO:0000313" key="3">
    <source>
        <dbReference type="EMBL" id="OAD55856.1"/>
    </source>
</evidence>
<gene>
    <name evidence="3" type="ORF">WN48_04200</name>
</gene>
<sequence>MTTGTRNAGGSVARRTYRDRNASISSDRGNRDALTEAYPSVSLVGHGAPSRKWIIAGSVNVVTGLIIAIVGAGRPIPVAR</sequence>
<dbReference type="AlphaFoldDB" id="A0A310SIH0"/>
<proteinExistence type="predicted"/>
<name>A0A310SIH0_9HYME</name>
<evidence type="ECO:0000256" key="2">
    <source>
        <dbReference type="SAM" id="Phobius"/>
    </source>
</evidence>
<keyword evidence="2" id="KW-0812">Transmembrane</keyword>